<dbReference type="Proteomes" id="UP001209878">
    <property type="component" value="Unassembled WGS sequence"/>
</dbReference>
<gene>
    <name evidence="1" type="ORF">NP493_215g06026</name>
</gene>
<protein>
    <submittedName>
        <fullName evidence="1">Uncharacterized protein</fullName>
    </submittedName>
</protein>
<dbReference type="AlphaFoldDB" id="A0AAD9P0M7"/>
<comment type="caution">
    <text evidence="1">The sequence shown here is derived from an EMBL/GenBank/DDBJ whole genome shotgun (WGS) entry which is preliminary data.</text>
</comment>
<dbReference type="EMBL" id="JAODUO010000216">
    <property type="protein sequence ID" value="KAK2185999.1"/>
    <property type="molecule type" value="Genomic_DNA"/>
</dbReference>
<name>A0AAD9P0M7_RIDPI</name>
<reference evidence="1" key="1">
    <citation type="journal article" date="2023" name="Mol. Biol. Evol.">
        <title>Third-Generation Sequencing Reveals the Adaptive Role of the Epigenome in Three Deep-Sea Polychaetes.</title>
        <authorList>
            <person name="Perez M."/>
            <person name="Aroh O."/>
            <person name="Sun Y."/>
            <person name="Lan Y."/>
            <person name="Juniper S.K."/>
            <person name="Young C.R."/>
            <person name="Angers B."/>
            <person name="Qian P.Y."/>
        </authorList>
    </citation>
    <scope>NUCLEOTIDE SEQUENCE</scope>
    <source>
        <strain evidence="1">R07B-5</strain>
    </source>
</reference>
<accession>A0AAD9P0M7</accession>
<evidence type="ECO:0000313" key="2">
    <source>
        <dbReference type="Proteomes" id="UP001209878"/>
    </source>
</evidence>
<keyword evidence="2" id="KW-1185">Reference proteome</keyword>
<proteinExistence type="predicted"/>
<evidence type="ECO:0000313" key="1">
    <source>
        <dbReference type="EMBL" id="KAK2185999.1"/>
    </source>
</evidence>
<sequence>MEELGNPFEEESEDLLVHDSKEIADPSTVDAVKKLRSVSRVDRFWNTYKDESLKGTARAKRGKGVRRRVVGKTAVKGNWQNFLRADSNKTELYSFLSKVLLQAFCKEDKEVVLIDKNGVLAHSYCRMSTPWPHAATKKLIVVCCCTYHTLHSTRCSFALLTPMLWSWLCLPYVICPLGVNCSKHSELARAFATWHPTK</sequence>
<organism evidence="1 2">
    <name type="scientific">Ridgeia piscesae</name>
    <name type="common">Tubeworm</name>
    <dbReference type="NCBI Taxonomy" id="27915"/>
    <lineage>
        <taxon>Eukaryota</taxon>
        <taxon>Metazoa</taxon>
        <taxon>Spiralia</taxon>
        <taxon>Lophotrochozoa</taxon>
        <taxon>Annelida</taxon>
        <taxon>Polychaeta</taxon>
        <taxon>Sedentaria</taxon>
        <taxon>Canalipalpata</taxon>
        <taxon>Sabellida</taxon>
        <taxon>Siboglinidae</taxon>
        <taxon>Ridgeia</taxon>
    </lineage>
</organism>